<evidence type="ECO:0000313" key="6">
    <source>
        <dbReference type="EMBL" id="KAK7075058.1"/>
    </source>
</evidence>
<dbReference type="GO" id="GO:0061630">
    <property type="term" value="F:ubiquitin protein ligase activity"/>
    <property type="evidence" value="ECO:0007669"/>
    <property type="project" value="TreeGrafter"/>
</dbReference>
<keyword evidence="7" id="KW-1185">Reference proteome</keyword>
<dbReference type="InterPro" id="IPR047153">
    <property type="entry name" value="TRIM45/56/19-like"/>
</dbReference>
<dbReference type="Gene3D" id="3.30.160.60">
    <property type="entry name" value="Classic Zinc Finger"/>
    <property type="match status" value="1"/>
</dbReference>
<gene>
    <name evidence="6" type="ORF">SK128_006951</name>
</gene>
<dbReference type="SMART" id="SM00184">
    <property type="entry name" value="RING"/>
    <property type="match status" value="1"/>
</dbReference>
<dbReference type="InterPro" id="IPR029000">
    <property type="entry name" value="Cyclophilin-like_dom_sf"/>
</dbReference>
<dbReference type="PROSITE" id="PS50089">
    <property type="entry name" value="ZF_RING_2"/>
    <property type="match status" value="1"/>
</dbReference>
<dbReference type="PROSITE" id="PS00518">
    <property type="entry name" value="ZF_RING_1"/>
    <property type="match status" value="1"/>
</dbReference>
<evidence type="ECO:0000256" key="4">
    <source>
        <dbReference type="PROSITE-ProRule" id="PRU00175"/>
    </source>
</evidence>
<reference evidence="6 7" key="1">
    <citation type="submission" date="2023-11" db="EMBL/GenBank/DDBJ databases">
        <title>Halocaridina rubra genome assembly.</title>
        <authorList>
            <person name="Smith C."/>
        </authorList>
    </citation>
    <scope>NUCLEOTIDE SEQUENCE [LARGE SCALE GENOMIC DNA]</scope>
    <source>
        <strain evidence="6">EP-1</strain>
        <tissue evidence="6">Whole</tissue>
    </source>
</reference>
<keyword evidence="2 4" id="KW-0863">Zinc-finger</keyword>
<dbReference type="InterPro" id="IPR017907">
    <property type="entry name" value="Znf_RING_CS"/>
</dbReference>
<comment type="caution">
    <text evidence="6">The sequence shown here is derived from an EMBL/GenBank/DDBJ whole genome shotgun (WGS) entry which is preliminary data.</text>
</comment>
<dbReference type="PANTHER" id="PTHR25462">
    <property type="entry name" value="BONUS, ISOFORM C-RELATED"/>
    <property type="match status" value="1"/>
</dbReference>
<dbReference type="PANTHER" id="PTHR25462:SF291">
    <property type="entry name" value="E3 UBIQUITIN-PROTEIN LIGASE TRIM45"/>
    <property type="match status" value="1"/>
</dbReference>
<feature type="domain" description="RING-type" evidence="5">
    <location>
        <begin position="8"/>
        <end position="49"/>
    </location>
</feature>
<sequence>MDCVELLCCVCSKKYGYKNPPRNLRCGHSFCTRCLDLLIPGSHACPECRCRFTENEAADLPINYPLLYISQLLASENCEEKDESAPKLSISYPVAESPLDAGMCPSHNTRMFFMCLPCNKWICSICVKNSHSDLLFKKCFILSVEEAMQKITKSHLSTLSTYSKLVVDYKARTAEEKHYLEDLQRRVFKSKDFEKHFKNLLKILSKTRKQRYNLDSILSNCSDIQKDFNALKENLQNLREPNIFLEMIEKSNDTQSVYEKFINEDQNKQVPLDRSLILDALQKDVVEVISQNQSVHVFTAEAENVRWAPLELRVKDRLHLYSLRDGTPPEDGISLPYELVRSLVPDESPLVFMDVGWGGEMKSVVYIRMFGKTLRCRQTVLLFSGETGPSYRNTCFYQSSLVYNNCMLLSGGDYENNDGTGGRAIIEGITSGGEYTHTVKAGLFVSWPYYEVWRLGSFEIYLYDAPPNEDFSAHGLVEEGLDILREIANMTPVSSTSIMECGLVIPL</sequence>
<name>A0AAN8X6V0_HALRR</name>
<dbReference type="Gene3D" id="2.40.100.10">
    <property type="entry name" value="Cyclophilin-like"/>
    <property type="match status" value="1"/>
</dbReference>
<dbReference type="GO" id="GO:0008270">
    <property type="term" value="F:zinc ion binding"/>
    <property type="evidence" value="ECO:0007669"/>
    <property type="project" value="UniProtKB-KW"/>
</dbReference>
<dbReference type="SUPFAM" id="SSF57845">
    <property type="entry name" value="B-box zinc-binding domain"/>
    <property type="match status" value="1"/>
</dbReference>
<dbReference type="InterPro" id="IPR001841">
    <property type="entry name" value="Znf_RING"/>
</dbReference>
<dbReference type="AlphaFoldDB" id="A0AAN8X6V0"/>
<dbReference type="Gene3D" id="3.30.40.10">
    <property type="entry name" value="Zinc/RING finger domain, C3HC4 (zinc finger)"/>
    <property type="match status" value="1"/>
</dbReference>
<organism evidence="6 7">
    <name type="scientific">Halocaridina rubra</name>
    <name type="common">Hawaiian red shrimp</name>
    <dbReference type="NCBI Taxonomy" id="373956"/>
    <lineage>
        <taxon>Eukaryota</taxon>
        <taxon>Metazoa</taxon>
        <taxon>Ecdysozoa</taxon>
        <taxon>Arthropoda</taxon>
        <taxon>Crustacea</taxon>
        <taxon>Multicrustacea</taxon>
        <taxon>Malacostraca</taxon>
        <taxon>Eumalacostraca</taxon>
        <taxon>Eucarida</taxon>
        <taxon>Decapoda</taxon>
        <taxon>Pleocyemata</taxon>
        <taxon>Caridea</taxon>
        <taxon>Atyoidea</taxon>
        <taxon>Atyidae</taxon>
        <taxon>Halocaridina</taxon>
    </lineage>
</organism>
<accession>A0AAN8X6V0</accession>
<evidence type="ECO:0000256" key="1">
    <source>
        <dbReference type="ARBA" id="ARBA00022723"/>
    </source>
</evidence>
<evidence type="ECO:0000256" key="2">
    <source>
        <dbReference type="ARBA" id="ARBA00022771"/>
    </source>
</evidence>
<dbReference type="Proteomes" id="UP001381693">
    <property type="component" value="Unassembled WGS sequence"/>
</dbReference>
<evidence type="ECO:0000259" key="5">
    <source>
        <dbReference type="PROSITE" id="PS50089"/>
    </source>
</evidence>
<proteinExistence type="predicted"/>
<protein>
    <recommendedName>
        <fullName evidence="5">RING-type domain-containing protein</fullName>
    </recommendedName>
</protein>
<evidence type="ECO:0000313" key="7">
    <source>
        <dbReference type="Proteomes" id="UP001381693"/>
    </source>
</evidence>
<dbReference type="SUPFAM" id="SSF50891">
    <property type="entry name" value="Cyclophilin-like"/>
    <property type="match status" value="1"/>
</dbReference>
<dbReference type="InterPro" id="IPR013083">
    <property type="entry name" value="Znf_RING/FYVE/PHD"/>
</dbReference>
<dbReference type="SUPFAM" id="SSF57850">
    <property type="entry name" value="RING/U-box"/>
    <property type="match status" value="1"/>
</dbReference>
<keyword evidence="1" id="KW-0479">Metal-binding</keyword>
<dbReference type="EMBL" id="JAXCGZ010011375">
    <property type="protein sequence ID" value="KAK7075058.1"/>
    <property type="molecule type" value="Genomic_DNA"/>
</dbReference>
<evidence type="ECO:0000256" key="3">
    <source>
        <dbReference type="ARBA" id="ARBA00022833"/>
    </source>
</evidence>
<keyword evidence="3" id="KW-0862">Zinc</keyword>